<dbReference type="InterPro" id="IPR045336">
    <property type="entry name" value="MmgE_PrpD_N"/>
</dbReference>
<sequence length="448" mass="47268">MSETPTRRLATLIADARPDETAREKARAGVLDYLAVTLPVLLGRVADSGLACLRRVYDGQDARTRALLLGYAGHALDYDDFHPDFRGHPSTVILPALFALAADHPTVSAEGFLDAYAVGVEAAGRLGLAAGRRHYALGFHSTGTLGTLAATAGAARLVKADAGATAVMLGIAATQASGLRAQAGSAAKPLHAGLAAQAAVAACQLALAGFSGQPDGIIEDFLAASCGGQQDPGLLTDRWGEPWRIVAPGLEFKPYAACSGTHSAADAARRLRRQWLDSGHTLDALLDGLDHIEVAFPPGGDLAPSVRRPRNGMEARFSLEYVIAAGLLRDDLTLAEFAEGPVNAAISALAQRVSRCPDPLAPPDELDPSARFHQVTLFFHHDAPLRCKVTRRESLSHPVDLSHKLRRCLAGETDAMIDAIESLSRLDSPSSLSRLGGILLSALHQPRR</sequence>
<organism evidence="4 5">
    <name type="scientific">Acerihabitans arboris</name>
    <dbReference type="NCBI Taxonomy" id="2691583"/>
    <lineage>
        <taxon>Bacteria</taxon>
        <taxon>Pseudomonadati</taxon>
        <taxon>Pseudomonadota</taxon>
        <taxon>Gammaproteobacteria</taxon>
        <taxon>Enterobacterales</taxon>
        <taxon>Pectobacteriaceae</taxon>
        <taxon>Acerihabitans</taxon>
    </lineage>
</organism>
<dbReference type="Gene3D" id="3.30.1330.120">
    <property type="entry name" value="2-methylcitrate dehydratase PrpD"/>
    <property type="match status" value="1"/>
</dbReference>
<feature type="domain" description="MmgE/PrpD N-terminal" evidence="2">
    <location>
        <begin position="8"/>
        <end position="219"/>
    </location>
</feature>
<dbReference type="InterPro" id="IPR042188">
    <property type="entry name" value="MmgE/PrpD_sf_2"/>
</dbReference>
<protein>
    <submittedName>
        <fullName evidence="4">Immunity protein</fullName>
    </submittedName>
</protein>
<comment type="caution">
    <text evidence="4">The sequence shown here is derived from an EMBL/GenBank/DDBJ whole genome shotgun (WGS) entry which is preliminary data.</text>
</comment>
<evidence type="ECO:0000313" key="5">
    <source>
        <dbReference type="Proteomes" id="UP000461443"/>
    </source>
</evidence>
<dbReference type="InterPro" id="IPR042183">
    <property type="entry name" value="MmgE/PrpD_sf_1"/>
</dbReference>
<evidence type="ECO:0000259" key="3">
    <source>
        <dbReference type="Pfam" id="PF19305"/>
    </source>
</evidence>
<dbReference type="PANTHER" id="PTHR16943:SF8">
    <property type="entry name" value="2-METHYLCITRATE DEHYDRATASE"/>
    <property type="match status" value="1"/>
</dbReference>
<evidence type="ECO:0000259" key="2">
    <source>
        <dbReference type="Pfam" id="PF03972"/>
    </source>
</evidence>
<evidence type="ECO:0000313" key="4">
    <source>
        <dbReference type="EMBL" id="NDL61480.1"/>
    </source>
</evidence>
<dbReference type="AlphaFoldDB" id="A0A845S9R6"/>
<proteinExistence type="inferred from homology"/>
<dbReference type="InterPro" id="IPR045337">
    <property type="entry name" value="MmgE_PrpD_C"/>
</dbReference>
<reference evidence="4 5" key="2">
    <citation type="submission" date="2020-02" db="EMBL/GenBank/DDBJ databases">
        <title>The new genus of Enterobacteriales.</title>
        <authorList>
            <person name="Kim I.S."/>
        </authorList>
    </citation>
    <scope>NUCLEOTIDE SEQUENCE [LARGE SCALE GENOMIC DNA]</scope>
    <source>
        <strain evidence="4 5">SAP-6</strain>
    </source>
</reference>
<dbReference type="EMBL" id="WUBS01000001">
    <property type="protein sequence ID" value="NDL61480.1"/>
    <property type="molecule type" value="Genomic_DNA"/>
</dbReference>
<dbReference type="Pfam" id="PF03972">
    <property type="entry name" value="MmgE_PrpD_N"/>
    <property type="match status" value="1"/>
</dbReference>
<dbReference type="InterPro" id="IPR005656">
    <property type="entry name" value="MmgE_PrpD"/>
</dbReference>
<accession>A0A845S9R6</accession>
<dbReference type="GO" id="GO:0016829">
    <property type="term" value="F:lyase activity"/>
    <property type="evidence" value="ECO:0007669"/>
    <property type="project" value="InterPro"/>
</dbReference>
<reference evidence="4 5" key="1">
    <citation type="submission" date="2019-12" db="EMBL/GenBank/DDBJ databases">
        <authorList>
            <person name="Lee S.D."/>
        </authorList>
    </citation>
    <scope>NUCLEOTIDE SEQUENCE [LARGE SCALE GENOMIC DNA]</scope>
    <source>
        <strain evidence="4 5">SAP-6</strain>
    </source>
</reference>
<evidence type="ECO:0000256" key="1">
    <source>
        <dbReference type="ARBA" id="ARBA00006174"/>
    </source>
</evidence>
<dbReference type="RefSeq" id="WP_162364151.1">
    <property type="nucleotide sequence ID" value="NZ_WUBS01000001.1"/>
</dbReference>
<dbReference type="SUPFAM" id="SSF103378">
    <property type="entry name" value="2-methylcitrate dehydratase PrpD"/>
    <property type="match status" value="1"/>
</dbReference>
<dbReference type="Pfam" id="PF19305">
    <property type="entry name" value="MmgE_PrpD_C"/>
    <property type="match status" value="1"/>
</dbReference>
<dbReference type="Proteomes" id="UP000461443">
    <property type="component" value="Unassembled WGS sequence"/>
</dbReference>
<dbReference type="PANTHER" id="PTHR16943">
    <property type="entry name" value="2-METHYLCITRATE DEHYDRATASE-RELATED"/>
    <property type="match status" value="1"/>
</dbReference>
<feature type="domain" description="MmgE/PrpD C-terminal" evidence="3">
    <location>
        <begin position="255"/>
        <end position="378"/>
    </location>
</feature>
<comment type="similarity">
    <text evidence="1">Belongs to the PrpD family.</text>
</comment>
<dbReference type="InterPro" id="IPR036148">
    <property type="entry name" value="MmgE/PrpD_sf"/>
</dbReference>
<name>A0A845S9R6_9GAMM</name>
<keyword evidence="5" id="KW-1185">Reference proteome</keyword>
<gene>
    <name evidence="4" type="ORF">GRH90_01695</name>
</gene>
<dbReference type="Gene3D" id="1.10.4100.10">
    <property type="entry name" value="2-methylcitrate dehydratase PrpD"/>
    <property type="match status" value="1"/>
</dbReference>